<feature type="transmembrane region" description="Helical" evidence="1">
    <location>
        <begin position="24"/>
        <end position="49"/>
    </location>
</feature>
<keyword evidence="1" id="KW-0812">Transmembrane</keyword>
<name>A0A448HIN1_9ACTO</name>
<proteinExistence type="predicted"/>
<keyword evidence="1" id="KW-1133">Transmembrane helix</keyword>
<keyword evidence="1" id="KW-0472">Membrane</keyword>
<organism evidence="2 3">
    <name type="scientific">Actinomyces howellii</name>
    <dbReference type="NCBI Taxonomy" id="52771"/>
    <lineage>
        <taxon>Bacteria</taxon>
        <taxon>Bacillati</taxon>
        <taxon>Actinomycetota</taxon>
        <taxon>Actinomycetes</taxon>
        <taxon>Actinomycetales</taxon>
        <taxon>Actinomycetaceae</taxon>
        <taxon>Actinomyces</taxon>
    </lineage>
</organism>
<dbReference type="KEGG" id="ahw:NCTC11636_02018"/>
<dbReference type="AlphaFoldDB" id="A0A448HIN1"/>
<gene>
    <name evidence="2" type="ORF">NCTC11636_02018</name>
</gene>
<keyword evidence="3" id="KW-1185">Reference proteome</keyword>
<sequence>MLYSFAASMEQGVDPFGAVPDFSFIVYLFYIALVLMALMSVFHVAYCIYAGVCAQSGRRVGFSGIPFFSRGLGAVA</sequence>
<dbReference type="RefSeq" id="WP_126382997.1">
    <property type="nucleotide sequence ID" value="NZ_LR134350.1"/>
</dbReference>
<evidence type="ECO:0000313" key="3">
    <source>
        <dbReference type="Proteomes" id="UP000266895"/>
    </source>
</evidence>
<accession>A0A448HIN1</accession>
<dbReference type="OrthoDB" id="3254773at2"/>
<protein>
    <submittedName>
        <fullName evidence="2">Uncharacterized protein</fullName>
    </submittedName>
</protein>
<dbReference type="EMBL" id="LR134350">
    <property type="protein sequence ID" value="VEG29377.1"/>
    <property type="molecule type" value="Genomic_DNA"/>
</dbReference>
<evidence type="ECO:0000313" key="2">
    <source>
        <dbReference type="EMBL" id="VEG29377.1"/>
    </source>
</evidence>
<evidence type="ECO:0000256" key="1">
    <source>
        <dbReference type="SAM" id="Phobius"/>
    </source>
</evidence>
<dbReference type="Proteomes" id="UP000266895">
    <property type="component" value="Chromosome"/>
</dbReference>
<reference evidence="2 3" key="1">
    <citation type="submission" date="2018-12" db="EMBL/GenBank/DDBJ databases">
        <authorList>
            <consortium name="Pathogen Informatics"/>
        </authorList>
    </citation>
    <scope>NUCLEOTIDE SEQUENCE [LARGE SCALE GENOMIC DNA]</scope>
    <source>
        <strain evidence="2 3">NCTC11636</strain>
    </source>
</reference>